<dbReference type="EMBL" id="CP048110">
    <property type="protein sequence ID" value="QHS50020.1"/>
    <property type="molecule type" value="Genomic_DNA"/>
</dbReference>
<dbReference type="InterPro" id="IPR014113">
    <property type="entry name" value="T4SS_TrbC_subgr"/>
</dbReference>
<evidence type="ECO:0000256" key="1">
    <source>
        <dbReference type="SAM" id="SignalP"/>
    </source>
</evidence>
<evidence type="ECO:0000313" key="2">
    <source>
        <dbReference type="EMBL" id="QHS50020.1"/>
    </source>
</evidence>
<keyword evidence="2" id="KW-0614">Plasmid</keyword>
<dbReference type="Pfam" id="PF09673">
    <property type="entry name" value="TrbC_Ftype"/>
    <property type="match status" value="1"/>
</dbReference>
<evidence type="ECO:0000313" key="3">
    <source>
        <dbReference type="Proteomes" id="UP000464389"/>
    </source>
</evidence>
<dbReference type="InterPro" id="IPR019106">
    <property type="entry name" value="T4SS_TrbC"/>
</dbReference>
<dbReference type="Proteomes" id="UP000464389">
    <property type="component" value="Plasmid unnamed2"/>
</dbReference>
<name>A0A6P1V7A0_9ENTR</name>
<accession>A0A6P1V7A0</accession>
<feature type="chain" id="PRO_5027033837" evidence="1">
    <location>
        <begin position="21"/>
        <end position="249"/>
    </location>
</feature>
<geneLocation type="plasmid" evidence="2">
    <name>unnamed2</name>
</geneLocation>
<dbReference type="AlphaFoldDB" id="A0A6P1V7A0"/>
<proteinExistence type="predicted"/>
<keyword evidence="1" id="KW-0732">Signal</keyword>
<organism evidence="2 3">
    <name type="scientific">Klebsiella michiganensis</name>
    <dbReference type="NCBI Taxonomy" id="1134687"/>
    <lineage>
        <taxon>Bacteria</taxon>
        <taxon>Pseudomonadati</taxon>
        <taxon>Pseudomonadota</taxon>
        <taxon>Gammaproteobacteria</taxon>
        <taxon>Enterobacterales</taxon>
        <taxon>Enterobacteriaceae</taxon>
        <taxon>Klebsiella/Raoultella group</taxon>
        <taxon>Klebsiella</taxon>
    </lineage>
</organism>
<gene>
    <name evidence="2" type="primary">trbC</name>
    <name evidence="2" type="ORF">GW952_30855</name>
</gene>
<reference evidence="2 3" key="1">
    <citation type="submission" date="2020-01" db="EMBL/GenBank/DDBJ databases">
        <title>Bactrocera dorsalis gut bacteria genome.</title>
        <authorList>
            <person name="Zhang H."/>
            <person name="Cai Z."/>
        </authorList>
    </citation>
    <scope>NUCLEOTIDE SEQUENCE [LARGE SCALE GENOMIC DNA]</scope>
    <source>
        <strain evidence="2 3">BD177</strain>
        <plasmid evidence="2 3">unnamed2</plasmid>
    </source>
</reference>
<dbReference type="NCBIfam" id="TIGR02742">
    <property type="entry name" value="TrbC_Ftype"/>
    <property type="match status" value="1"/>
</dbReference>
<sequence length="249" mass="27177">MKYVTTLLFSLFFATAGAIAQGPLSQDDVDYLKSLPDTLGAQAKSAEAPQDGVRLNDAMTQDDADFLRQTQRRVEDFQQQKPSDFLQQLQQRKPPAPDSDFMAALTQRQQAALSQLEMRGQGARAAEGDAYYFLSFSLPDAALGRLIDQASRYGIPATVRGLIDNNMQKTTAKMFDLVKETNRGGLSIDPEAFGRYGITAVPALVVRCGSTFDVVYGDISLKGLLKKVSEDGECRKAAKAYLKKGGSDD</sequence>
<feature type="signal peptide" evidence="1">
    <location>
        <begin position="1"/>
        <end position="20"/>
    </location>
</feature>
<dbReference type="RefSeq" id="WP_162122796.1">
    <property type="nucleotide sequence ID" value="NZ_CP048110.1"/>
</dbReference>
<protein>
    <submittedName>
        <fullName evidence="2">Type-F conjugative transfer system pilin assembly protein TrbC</fullName>
    </submittedName>
</protein>